<keyword evidence="5" id="KW-0732">Signal</keyword>
<evidence type="ECO:0000256" key="8">
    <source>
        <dbReference type="ARBA" id="ARBA00023237"/>
    </source>
</evidence>
<sequence length="368" mass="41125">NIYYGGSQDFLNQVLIAKASVEVSPNLLLNGQYSNFKDELLGAGNSYLFNTERDEADLSAKWRLSNTQLLLLGASLNQANIESYSILGQKQDLDSIGYYVQHNYDTNKIHTQAGLRLEDHDEFGSHIVGQLAGRYNLNAKTSIYSNIGTGFKAPTGNQLYYSYDNATWGGTYGNPDLKPEESISYEIGLDHQLTNSLSLNAALYETQVDNLIDTRLIEVGKKDKTYDNIRKAQMQGGEFGLTWQKDDLFMSTEYAYVKTKNKDTGLELIRRPRQSLSTTIGLENSLYGLSATLIAKSTSKISNTADSEEVPGYATVDLNGYWNLNPNIKLFTNIKNVGDVKFKTTNYYEDEFYINGGRLASAGITFKY</sequence>
<keyword evidence="2 9" id="KW-0813">Transport</keyword>
<keyword evidence="8 9" id="KW-0998">Cell outer membrane</keyword>
<keyword evidence="4 9" id="KW-0812">Transmembrane</keyword>
<evidence type="ECO:0000256" key="3">
    <source>
        <dbReference type="ARBA" id="ARBA00022452"/>
    </source>
</evidence>
<evidence type="ECO:0000259" key="10">
    <source>
        <dbReference type="Pfam" id="PF00593"/>
    </source>
</evidence>
<dbReference type="GO" id="GO:0009279">
    <property type="term" value="C:cell outer membrane"/>
    <property type="evidence" value="ECO:0007669"/>
    <property type="project" value="UniProtKB-SubCell"/>
</dbReference>
<dbReference type="SUPFAM" id="SSF56935">
    <property type="entry name" value="Porins"/>
    <property type="match status" value="1"/>
</dbReference>
<organism evidence="11 12">
    <name type="scientific">Acinetobacter lwoffii</name>
    <dbReference type="NCBI Taxonomy" id="28090"/>
    <lineage>
        <taxon>Bacteria</taxon>
        <taxon>Pseudomonadati</taxon>
        <taxon>Pseudomonadota</taxon>
        <taxon>Gammaproteobacteria</taxon>
        <taxon>Moraxellales</taxon>
        <taxon>Moraxellaceae</taxon>
        <taxon>Acinetobacter</taxon>
    </lineage>
</organism>
<evidence type="ECO:0000256" key="6">
    <source>
        <dbReference type="ARBA" id="ARBA00023077"/>
    </source>
</evidence>
<evidence type="ECO:0000256" key="4">
    <source>
        <dbReference type="ARBA" id="ARBA00022692"/>
    </source>
</evidence>
<gene>
    <name evidence="11" type="ORF">K8V79_12100</name>
</gene>
<dbReference type="Gene3D" id="2.40.170.20">
    <property type="entry name" value="TonB-dependent receptor, beta-barrel domain"/>
    <property type="match status" value="1"/>
</dbReference>
<comment type="subcellular location">
    <subcellularLocation>
        <location evidence="1 9">Cell outer membrane</location>
        <topology evidence="1 9">Multi-pass membrane protein</topology>
    </subcellularLocation>
</comment>
<dbReference type="Proteomes" id="UP000787156">
    <property type="component" value="Unassembled WGS sequence"/>
</dbReference>
<dbReference type="InterPro" id="IPR036942">
    <property type="entry name" value="Beta-barrel_TonB_sf"/>
</dbReference>
<comment type="similarity">
    <text evidence="9">Belongs to the TonB-dependent receptor family.</text>
</comment>
<dbReference type="AlphaFoldDB" id="A0A9D2UUI0"/>
<proteinExistence type="inferred from homology"/>
<dbReference type="Pfam" id="PF00593">
    <property type="entry name" value="TonB_dep_Rec_b-barrel"/>
    <property type="match status" value="1"/>
</dbReference>
<reference evidence="11" key="1">
    <citation type="journal article" date="2021" name="PeerJ">
        <title>Extensive microbial diversity within the chicken gut microbiome revealed by metagenomics and culture.</title>
        <authorList>
            <person name="Gilroy R."/>
            <person name="Ravi A."/>
            <person name="Getino M."/>
            <person name="Pursley I."/>
            <person name="Horton D.L."/>
            <person name="Alikhan N.F."/>
            <person name="Baker D."/>
            <person name="Gharbi K."/>
            <person name="Hall N."/>
            <person name="Watson M."/>
            <person name="Adriaenssens E.M."/>
            <person name="Foster-Nyarko E."/>
            <person name="Jarju S."/>
            <person name="Secka A."/>
            <person name="Antonio M."/>
            <person name="Oren A."/>
            <person name="Chaudhuri R.R."/>
            <person name="La Ragione R."/>
            <person name="Hildebrand F."/>
            <person name="Pallen M.J."/>
        </authorList>
    </citation>
    <scope>NUCLEOTIDE SEQUENCE</scope>
    <source>
        <strain evidence="11">CHK135-1449</strain>
    </source>
</reference>
<dbReference type="PROSITE" id="PS52016">
    <property type="entry name" value="TONB_DEPENDENT_REC_3"/>
    <property type="match status" value="1"/>
</dbReference>
<keyword evidence="6" id="KW-0798">TonB box</keyword>
<dbReference type="PANTHER" id="PTHR30069:SF53">
    <property type="entry name" value="COLICIN I RECEPTOR-RELATED"/>
    <property type="match status" value="1"/>
</dbReference>
<feature type="domain" description="TonB-dependent receptor-like beta-barrel" evidence="10">
    <location>
        <begin position="35"/>
        <end position="337"/>
    </location>
</feature>
<evidence type="ECO:0000256" key="9">
    <source>
        <dbReference type="PROSITE-ProRule" id="PRU01360"/>
    </source>
</evidence>
<name>A0A9D2UUI0_ACILW</name>
<keyword evidence="7 9" id="KW-0472">Membrane</keyword>
<keyword evidence="3 9" id="KW-1134">Transmembrane beta strand</keyword>
<dbReference type="GO" id="GO:0015344">
    <property type="term" value="F:siderophore uptake transmembrane transporter activity"/>
    <property type="evidence" value="ECO:0007669"/>
    <property type="project" value="TreeGrafter"/>
</dbReference>
<evidence type="ECO:0000313" key="12">
    <source>
        <dbReference type="Proteomes" id="UP000787156"/>
    </source>
</evidence>
<accession>A0A9D2UUI0</accession>
<evidence type="ECO:0000256" key="2">
    <source>
        <dbReference type="ARBA" id="ARBA00022448"/>
    </source>
</evidence>
<dbReference type="InterPro" id="IPR039426">
    <property type="entry name" value="TonB-dep_rcpt-like"/>
</dbReference>
<dbReference type="GO" id="GO:0044718">
    <property type="term" value="P:siderophore transmembrane transport"/>
    <property type="evidence" value="ECO:0007669"/>
    <property type="project" value="TreeGrafter"/>
</dbReference>
<dbReference type="PANTHER" id="PTHR30069">
    <property type="entry name" value="TONB-DEPENDENT OUTER MEMBRANE RECEPTOR"/>
    <property type="match status" value="1"/>
</dbReference>
<evidence type="ECO:0000256" key="1">
    <source>
        <dbReference type="ARBA" id="ARBA00004571"/>
    </source>
</evidence>
<keyword evidence="11" id="KW-0675">Receptor</keyword>
<dbReference type="InterPro" id="IPR000531">
    <property type="entry name" value="Beta-barrel_TonB"/>
</dbReference>
<protein>
    <submittedName>
        <fullName evidence="11">TonB-dependent receptor</fullName>
    </submittedName>
</protein>
<comment type="caution">
    <text evidence="11">The sequence shown here is derived from an EMBL/GenBank/DDBJ whole genome shotgun (WGS) entry which is preliminary data.</text>
</comment>
<feature type="non-terminal residue" evidence="11">
    <location>
        <position position="1"/>
    </location>
</feature>
<evidence type="ECO:0000256" key="5">
    <source>
        <dbReference type="ARBA" id="ARBA00022729"/>
    </source>
</evidence>
<dbReference type="EMBL" id="DYWX01000133">
    <property type="protein sequence ID" value="HJF28949.1"/>
    <property type="molecule type" value="Genomic_DNA"/>
</dbReference>
<reference evidence="11" key="2">
    <citation type="submission" date="2021-09" db="EMBL/GenBank/DDBJ databases">
        <authorList>
            <person name="Gilroy R."/>
        </authorList>
    </citation>
    <scope>NUCLEOTIDE SEQUENCE</scope>
    <source>
        <strain evidence="11">CHK135-1449</strain>
    </source>
</reference>
<evidence type="ECO:0000313" key="11">
    <source>
        <dbReference type="EMBL" id="HJF28949.1"/>
    </source>
</evidence>
<evidence type="ECO:0000256" key="7">
    <source>
        <dbReference type="ARBA" id="ARBA00023136"/>
    </source>
</evidence>